<feature type="domain" description="Alpha/beta hydrolase fold-3" evidence="2">
    <location>
        <begin position="285"/>
        <end position="354"/>
    </location>
</feature>
<keyword evidence="1" id="KW-0378">Hydrolase</keyword>
<dbReference type="GO" id="GO:0016787">
    <property type="term" value="F:hydrolase activity"/>
    <property type="evidence" value="ECO:0007669"/>
    <property type="project" value="UniProtKB-KW"/>
</dbReference>
<dbReference type="InterPro" id="IPR029058">
    <property type="entry name" value="AB_hydrolase_fold"/>
</dbReference>
<evidence type="ECO:0000313" key="4">
    <source>
        <dbReference type="Proteomes" id="UP000472268"/>
    </source>
</evidence>
<evidence type="ECO:0000313" key="3">
    <source>
        <dbReference type="Ensembl" id="ENSSSUP00005014525.1"/>
    </source>
</evidence>
<evidence type="ECO:0000259" key="2">
    <source>
        <dbReference type="Pfam" id="PF07859"/>
    </source>
</evidence>
<proteinExistence type="predicted"/>
<name>A0A673TYQ4_SURSU</name>
<gene>
    <name evidence="3" type="primary">LOC115297779</name>
</gene>
<dbReference type="Ensembl" id="ENSSSUT00005016589.1">
    <property type="protein sequence ID" value="ENSSSUP00005014525.1"/>
    <property type="gene ID" value="ENSSSUG00005009303.1"/>
</dbReference>
<dbReference type="InterPro" id="IPR013094">
    <property type="entry name" value="AB_hydrolase_3"/>
</dbReference>
<dbReference type="OMA" id="MIGYRKL"/>
<dbReference type="PANTHER" id="PTHR48081">
    <property type="entry name" value="AB HYDROLASE SUPERFAMILY PROTEIN C4A8.06C"/>
    <property type="match status" value="1"/>
</dbReference>
<sequence>DRIMLVLCLVLPSTFFVGVFVWSVFQHFLTTDVPSTLQHPSSFRFLHCPCLCAFTLGSIFERLGICSMPRFIQLLQGFVRTKKDARLATADLYFGTIPVRLFQPKAESSSPRQGIIFFHGGGGLMGSLDLYHDLCSFLALETDSVLLSVGLPECLHSFPEVPGSLWGGPLPGCDLWRQHWGGGAYVACVSQALVGRPDLPRIWAQVLIYPVVQQKRPFLSQKFMMICVFKYLVINVHWWDAILEGAFVPPDFWRKYKHFLSSDNIPKRFRKTYHQPVFPAPFNEAAYLENKHLLDVENNLLIRDDETITQLPEAFLVSCEHDILHDDALLYRKRLKDQGVPVMWYHVEDGFHGSLLFFGKKYFSFPCSLEIVNAVTNYIKSI</sequence>
<reference evidence="3" key="3">
    <citation type="submission" date="2025-09" db="UniProtKB">
        <authorList>
            <consortium name="Ensembl"/>
        </authorList>
    </citation>
    <scope>IDENTIFICATION</scope>
</reference>
<dbReference type="AlphaFoldDB" id="A0A673TYQ4"/>
<dbReference type="InterPro" id="IPR050300">
    <property type="entry name" value="GDXG_lipolytic_enzyme"/>
</dbReference>
<organism evidence="3 4">
    <name type="scientific">Suricata suricatta</name>
    <name type="common">Meerkat</name>
    <dbReference type="NCBI Taxonomy" id="37032"/>
    <lineage>
        <taxon>Eukaryota</taxon>
        <taxon>Metazoa</taxon>
        <taxon>Chordata</taxon>
        <taxon>Craniata</taxon>
        <taxon>Vertebrata</taxon>
        <taxon>Euteleostomi</taxon>
        <taxon>Mammalia</taxon>
        <taxon>Eutheria</taxon>
        <taxon>Laurasiatheria</taxon>
        <taxon>Carnivora</taxon>
        <taxon>Feliformia</taxon>
        <taxon>Herpestidae</taxon>
        <taxon>Suricata</taxon>
    </lineage>
</organism>
<keyword evidence="4" id="KW-1185">Reference proteome</keyword>
<protein>
    <submittedName>
        <fullName evidence="3">Arylacetamide deacetylase like 4</fullName>
    </submittedName>
</protein>
<reference evidence="3" key="2">
    <citation type="submission" date="2025-08" db="UniProtKB">
        <authorList>
            <consortium name="Ensembl"/>
        </authorList>
    </citation>
    <scope>IDENTIFICATION</scope>
</reference>
<evidence type="ECO:0000256" key="1">
    <source>
        <dbReference type="ARBA" id="ARBA00022801"/>
    </source>
</evidence>
<accession>A0A673TYQ4</accession>
<dbReference type="Pfam" id="PF07859">
    <property type="entry name" value="Abhydrolase_3"/>
    <property type="match status" value="1"/>
</dbReference>
<dbReference type="PANTHER" id="PTHR48081:SF32">
    <property type="entry name" value="ALPHA_BETA HYDROLASE FOLD-3 DOMAIN-CONTAINING PROTEIN"/>
    <property type="match status" value="1"/>
</dbReference>
<dbReference type="Gene3D" id="3.40.50.1820">
    <property type="entry name" value="alpha/beta hydrolase"/>
    <property type="match status" value="2"/>
</dbReference>
<reference evidence="3 4" key="1">
    <citation type="submission" date="2019-05" db="EMBL/GenBank/DDBJ databases">
        <title>A Chromosome-scale Meerkat (S. suricatta) Genome Assembly.</title>
        <authorList>
            <person name="Dudchenko O."/>
            <person name="Lieberman Aiden E."/>
            <person name="Tung J."/>
            <person name="Barreiro L.B."/>
            <person name="Clutton-Brock T.H."/>
        </authorList>
    </citation>
    <scope>NUCLEOTIDE SEQUENCE [LARGE SCALE GENOMIC DNA]</scope>
</reference>
<dbReference type="SUPFAM" id="SSF53474">
    <property type="entry name" value="alpha/beta-Hydrolases"/>
    <property type="match status" value="1"/>
</dbReference>
<dbReference type="Proteomes" id="UP000472268">
    <property type="component" value="Chromosome 8"/>
</dbReference>